<evidence type="ECO:0000313" key="11">
    <source>
        <dbReference type="Proteomes" id="UP000295711"/>
    </source>
</evidence>
<gene>
    <name evidence="10" type="ORF">EV212_101303</name>
</gene>
<evidence type="ECO:0000256" key="7">
    <source>
        <dbReference type="ARBA" id="ARBA00023136"/>
    </source>
</evidence>
<evidence type="ECO:0000256" key="2">
    <source>
        <dbReference type="ARBA" id="ARBA00007069"/>
    </source>
</evidence>
<accession>A0A4R2M0I3</accession>
<evidence type="ECO:0000256" key="8">
    <source>
        <dbReference type="RuleBase" id="RU363032"/>
    </source>
</evidence>
<evidence type="ECO:0000259" key="9">
    <source>
        <dbReference type="PROSITE" id="PS50928"/>
    </source>
</evidence>
<dbReference type="Gene3D" id="1.10.3720.10">
    <property type="entry name" value="MetI-like"/>
    <property type="match status" value="1"/>
</dbReference>
<feature type="domain" description="ABC transmembrane type-1" evidence="9">
    <location>
        <begin position="15"/>
        <end position="209"/>
    </location>
</feature>
<dbReference type="InterPro" id="IPR000515">
    <property type="entry name" value="MetI-like"/>
</dbReference>
<evidence type="ECO:0000256" key="5">
    <source>
        <dbReference type="ARBA" id="ARBA00022692"/>
    </source>
</evidence>
<comment type="subcellular location">
    <subcellularLocation>
        <location evidence="1 8">Cell membrane</location>
        <topology evidence="1 8">Multi-pass membrane protein</topology>
    </subcellularLocation>
</comment>
<organism evidence="10 11">
    <name type="scientific">Frisingicoccus caecimuris</name>
    <dbReference type="NCBI Taxonomy" id="1796636"/>
    <lineage>
        <taxon>Bacteria</taxon>
        <taxon>Bacillati</taxon>
        <taxon>Bacillota</taxon>
        <taxon>Clostridia</taxon>
        <taxon>Lachnospirales</taxon>
        <taxon>Lachnospiraceae</taxon>
        <taxon>Frisingicoccus</taxon>
    </lineage>
</organism>
<proteinExistence type="inferred from homology"/>
<dbReference type="CDD" id="cd06261">
    <property type="entry name" value="TM_PBP2"/>
    <property type="match status" value="1"/>
</dbReference>
<feature type="transmembrane region" description="Helical" evidence="8">
    <location>
        <begin position="54"/>
        <end position="77"/>
    </location>
</feature>
<comment type="caution">
    <text evidence="10">The sequence shown here is derived from an EMBL/GenBank/DDBJ whole genome shotgun (WGS) entry which is preliminary data.</text>
</comment>
<keyword evidence="5 8" id="KW-0812">Transmembrane</keyword>
<evidence type="ECO:0000313" key="10">
    <source>
        <dbReference type="EMBL" id="TCO86513.1"/>
    </source>
</evidence>
<dbReference type="PROSITE" id="PS50928">
    <property type="entry name" value="ABC_TM1"/>
    <property type="match status" value="1"/>
</dbReference>
<dbReference type="FunFam" id="1.10.3720.10:FF:000002">
    <property type="entry name" value="D-methionine ABC transporter permease MetI"/>
    <property type="match status" value="1"/>
</dbReference>
<comment type="similarity">
    <text evidence="2">Belongs to the binding-protein-dependent transport system permease family. CysTW subfamily.</text>
</comment>
<feature type="transmembrane region" description="Helical" evidence="8">
    <location>
        <begin position="148"/>
        <end position="170"/>
    </location>
</feature>
<keyword evidence="4" id="KW-1003">Cell membrane</keyword>
<dbReference type="Pfam" id="PF00528">
    <property type="entry name" value="BPD_transp_1"/>
    <property type="match status" value="1"/>
</dbReference>
<evidence type="ECO:0000256" key="6">
    <source>
        <dbReference type="ARBA" id="ARBA00022989"/>
    </source>
</evidence>
<name>A0A4R2M0I3_9FIRM</name>
<dbReference type="InterPro" id="IPR051322">
    <property type="entry name" value="AA_ABC_Transporter_Permease"/>
</dbReference>
<evidence type="ECO:0000256" key="3">
    <source>
        <dbReference type="ARBA" id="ARBA00022448"/>
    </source>
</evidence>
<protein>
    <submittedName>
        <fullName evidence="10">D-methionine transport system permease protein</fullName>
    </submittedName>
</protein>
<evidence type="ECO:0000256" key="4">
    <source>
        <dbReference type="ARBA" id="ARBA00022475"/>
    </source>
</evidence>
<dbReference type="RefSeq" id="WP_132087799.1">
    <property type="nucleotide sequence ID" value="NZ_JANKAQ010000002.1"/>
</dbReference>
<keyword evidence="7 8" id="KW-0472">Membrane</keyword>
<dbReference type="SUPFAM" id="SSF161098">
    <property type="entry name" value="MetI-like"/>
    <property type="match status" value="1"/>
</dbReference>
<dbReference type="AlphaFoldDB" id="A0A4R2M0I3"/>
<dbReference type="GO" id="GO:0005886">
    <property type="term" value="C:plasma membrane"/>
    <property type="evidence" value="ECO:0007669"/>
    <property type="project" value="UniProtKB-SubCell"/>
</dbReference>
<reference evidence="10 11" key="1">
    <citation type="submission" date="2019-03" db="EMBL/GenBank/DDBJ databases">
        <title>Genomic Encyclopedia of Type Strains, Phase IV (KMG-IV): sequencing the most valuable type-strain genomes for metagenomic binning, comparative biology and taxonomic classification.</title>
        <authorList>
            <person name="Goeker M."/>
        </authorList>
    </citation>
    <scope>NUCLEOTIDE SEQUENCE [LARGE SCALE GENOMIC DNA]</scope>
    <source>
        <strain evidence="10 11">DSM 28559</strain>
    </source>
</reference>
<dbReference type="PANTHER" id="PTHR30450:SF1">
    <property type="entry name" value="D-METHIONINE TRANSPORT SYSTEM PERMEASE PROTEIN METI-RELATED"/>
    <property type="match status" value="1"/>
</dbReference>
<feature type="transmembrane region" description="Helical" evidence="8">
    <location>
        <begin position="190"/>
        <end position="209"/>
    </location>
</feature>
<sequence>MLFSSDIWMMIAEGVRDSLYMVLVSTVFSYILGLPIAILLVVTRKSGLHPMPVVNMVTDVVVNILRSVPFLILMILVTPLMRLIAGKSYGPTATIVALVIAAAPYVARMIESSLLEVDPGVIEAALSMGASTKTIILKVLIPEAKTSLIVGCTIVIGTILGYSAMAGALGGGGLGDIAIRYGYNRYQFDILMVTVSLLVILVQIFQVIGMKISKKTDKRIRE</sequence>
<dbReference type="Proteomes" id="UP000295711">
    <property type="component" value="Unassembled WGS sequence"/>
</dbReference>
<keyword evidence="11" id="KW-1185">Reference proteome</keyword>
<feature type="transmembrane region" description="Helical" evidence="8">
    <location>
        <begin position="89"/>
        <end position="107"/>
    </location>
</feature>
<dbReference type="OrthoDB" id="9793490at2"/>
<keyword evidence="6 8" id="KW-1133">Transmembrane helix</keyword>
<dbReference type="PANTHER" id="PTHR30450">
    <property type="entry name" value="ABC TRANSPORTER PERMEASE"/>
    <property type="match status" value="1"/>
</dbReference>
<evidence type="ECO:0000256" key="1">
    <source>
        <dbReference type="ARBA" id="ARBA00004651"/>
    </source>
</evidence>
<dbReference type="EMBL" id="SLXA01000001">
    <property type="protein sequence ID" value="TCO86513.1"/>
    <property type="molecule type" value="Genomic_DNA"/>
</dbReference>
<feature type="transmembrane region" description="Helical" evidence="8">
    <location>
        <begin position="20"/>
        <end position="42"/>
    </location>
</feature>
<dbReference type="InterPro" id="IPR035906">
    <property type="entry name" value="MetI-like_sf"/>
</dbReference>
<keyword evidence="3 8" id="KW-0813">Transport</keyword>
<dbReference type="GO" id="GO:0048473">
    <property type="term" value="P:D-methionine transmembrane transport"/>
    <property type="evidence" value="ECO:0007669"/>
    <property type="project" value="TreeGrafter"/>
</dbReference>